<proteinExistence type="predicted"/>
<dbReference type="GO" id="GO:0005737">
    <property type="term" value="C:cytoplasm"/>
    <property type="evidence" value="ECO:0007669"/>
    <property type="project" value="TreeGrafter"/>
</dbReference>
<dbReference type="GO" id="GO:0006409">
    <property type="term" value="P:tRNA export from nucleus"/>
    <property type="evidence" value="ECO:0007669"/>
    <property type="project" value="TreeGrafter"/>
</dbReference>
<feature type="compositionally biased region" description="Low complexity" evidence="1">
    <location>
        <begin position="783"/>
        <end position="801"/>
    </location>
</feature>
<dbReference type="PANTHER" id="PTHR12984">
    <property type="entry name" value="SCY1-RELATED S/T PROTEIN KINASE-LIKE"/>
    <property type="match status" value="1"/>
</dbReference>
<dbReference type="SUPFAM" id="SSF56112">
    <property type="entry name" value="Protein kinase-like (PK-like)"/>
    <property type="match status" value="1"/>
</dbReference>
<organism evidence="3 4">
    <name type="scientific">Bondarzewia mesenterica</name>
    <dbReference type="NCBI Taxonomy" id="1095465"/>
    <lineage>
        <taxon>Eukaryota</taxon>
        <taxon>Fungi</taxon>
        <taxon>Dikarya</taxon>
        <taxon>Basidiomycota</taxon>
        <taxon>Agaricomycotina</taxon>
        <taxon>Agaricomycetes</taxon>
        <taxon>Russulales</taxon>
        <taxon>Bondarzewiaceae</taxon>
        <taxon>Bondarzewia</taxon>
    </lineage>
</organism>
<dbReference type="InterPro" id="IPR011989">
    <property type="entry name" value="ARM-like"/>
</dbReference>
<dbReference type="SUPFAM" id="SSF48371">
    <property type="entry name" value="ARM repeat"/>
    <property type="match status" value="1"/>
</dbReference>
<dbReference type="Gene3D" id="1.10.510.10">
    <property type="entry name" value="Transferase(Phosphotransferase) domain 1"/>
    <property type="match status" value="1"/>
</dbReference>
<dbReference type="Gene3D" id="3.30.200.20">
    <property type="entry name" value="Phosphorylase Kinase, domain 1"/>
    <property type="match status" value="1"/>
</dbReference>
<evidence type="ECO:0000256" key="1">
    <source>
        <dbReference type="SAM" id="MobiDB-lite"/>
    </source>
</evidence>
<dbReference type="AlphaFoldDB" id="A0A4S4LPB2"/>
<dbReference type="InterPro" id="IPR016024">
    <property type="entry name" value="ARM-type_fold"/>
</dbReference>
<feature type="region of interest" description="Disordered" evidence="1">
    <location>
        <begin position="638"/>
        <end position="676"/>
    </location>
</feature>
<keyword evidence="4" id="KW-1185">Reference proteome</keyword>
<dbReference type="GO" id="GO:0004672">
    <property type="term" value="F:protein kinase activity"/>
    <property type="evidence" value="ECO:0007669"/>
    <property type="project" value="InterPro"/>
</dbReference>
<feature type="domain" description="Protein kinase" evidence="2">
    <location>
        <begin position="26"/>
        <end position="291"/>
    </location>
</feature>
<dbReference type="Gene3D" id="1.25.10.10">
    <property type="entry name" value="Leucine-rich Repeat Variant"/>
    <property type="match status" value="1"/>
</dbReference>
<dbReference type="InterPro" id="IPR000719">
    <property type="entry name" value="Prot_kinase_dom"/>
</dbReference>
<dbReference type="OrthoDB" id="447103at2759"/>
<accession>A0A4S4LPB2</accession>
<feature type="compositionally biased region" description="Pro residues" evidence="1">
    <location>
        <begin position="237"/>
        <end position="248"/>
    </location>
</feature>
<evidence type="ECO:0000313" key="3">
    <source>
        <dbReference type="EMBL" id="THH13388.1"/>
    </source>
</evidence>
<dbReference type="InterPro" id="IPR011009">
    <property type="entry name" value="Kinase-like_dom_sf"/>
</dbReference>
<evidence type="ECO:0000259" key="2">
    <source>
        <dbReference type="PROSITE" id="PS50011"/>
    </source>
</evidence>
<evidence type="ECO:0000313" key="4">
    <source>
        <dbReference type="Proteomes" id="UP000310158"/>
    </source>
</evidence>
<dbReference type="InterPro" id="IPR051177">
    <property type="entry name" value="CIK-Related_Protein"/>
</dbReference>
<dbReference type="PROSITE" id="PS50011">
    <property type="entry name" value="PROTEIN_KINASE_DOM"/>
    <property type="match status" value="1"/>
</dbReference>
<reference evidence="3 4" key="1">
    <citation type="submission" date="2019-02" db="EMBL/GenBank/DDBJ databases">
        <title>Genome sequencing of the rare red list fungi Bondarzewia mesenterica.</title>
        <authorList>
            <person name="Buettner E."/>
            <person name="Kellner H."/>
        </authorList>
    </citation>
    <scope>NUCLEOTIDE SEQUENCE [LARGE SCALE GENOMIC DNA]</scope>
    <source>
        <strain evidence="3 4">DSM 108281</strain>
    </source>
</reference>
<dbReference type="PANTHER" id="PTHR12984:SF3">
    <property type="entry name" value="N-TERMINAL KINASE-LIKE PROTEIN"/>
    <property type="match status" value="1"/>
</dbReference>
<dbReference type="Proteomes" id="UP000310158">
    <property type="component" value="Unassembled WGS sequence"/>
</dbReference>
<gene>
    <name evidence="3" type="ORF">EW146_g6821</name>
</gene>
<dbReference type="EMBL" id="SGPL01000358">
    <property type="protein sequence ID" value="THH13388.1"/>
    <property type="molecule type" value="Genomic_DNA"/>
</dbReference>
<feature type="compositionally biased region" description="Low complexity" evidence="1">
    <location>
        <begin position="650"/>
        <end position="667"/>
    </location>
</feature>
<name>A0A4S4LPB2_9AGAM</name>
<dbReference type="GO" id="GO:0005524">
    <property type="term" value="F:ATP binding"/>
    <property type="evidence" value="ECO:0007669"/>
    <property type="project" value="InterPro"/>
</dbReference>
<feature type="region of interest" description="Disordered" evidence="1">
    <location>
        <begin position="736"/>
        <end position="858"/>
    </location>
</feature>
<feature type="region of interest" description="Disordered" evidence="1">
    <location>
        <begin position="237"/>
        <end position="257"/>
    </location>
</feature>
<feature type="compositionally biased region" description="Basic and acidic residues" evidence="1">
    <location>
        <begin position="824"/>
        <end position="851"/>
    </location>
</feature>
<sequence>MDYLRTLGSAAVSSLVQKSGLNLPFTPGQKVLLDGSIWTLYEGTKRDDSSPVSVFEFDGSTPAKKNLLPLAKNALRKLRVTRHPDVLKFMDAVETDTTIYIMTERVRPLASELQSLSTKSARDKEDWLLWGLHRITTALAFVNDPCNSTHGNVRISSIFLSSTGEWKLGGFEVLSSPKDEAAVLYTFASLLSDAYAIASPEVKKSGWSALKQQVFYSSADSYALAILIHSLFNSTSVPPPTTEPPHAPPQASSRGAIPTSVFPSFKKLLNPNPKGRMTAKGFLDVGMAESLGEGGGYFKENRLVKICEGFEKFGLMSEGERTLLLRTIKDVAPSLPPAFATRLILSFLLSSLSHSTLSASAPLMVPLVIQLGKNVSPDEYAKTVLEPVVKLFANPDRGTRMALLDTLPEFAEQLDRRTVSDKIWPHLQTGFTDTVPVVREATVKSVGLLTGKFSDRILNNDLLRQLARLQSDPEPSIRTNTCILIGRLGPSLGYNTKRKVLVMAFAKALKDDFVHARVAGVMGFMACVDCFDIEELAGRVVGTVAGAVVDKEKLVRDQALKAVEMFMKKLEAHAATMPETAITEDGLPNPLGSFAPTSNGQATLASSAAGAAGALAGWAISSIGKKIAPGDMYSTIAAASSSVPPPPVPSSTRPTAVVSTPVTPSASLANKPKGMQLGGHRTVIGAFPAELAESSPWDGDLMDVNADNDDWSAFESAPNVKSVNAVGLGFADLAERSQNDDDPWGSLDGPDDSTHTAGPPSYPKLSSHPAHKLHMPARTLTASPSLSVSSSQHSTPISSPHSLDHDRKAHSPPSPHTVSTAGMTKEEKAMEMTRRKEERKQRIALLKEQKKNAASPKS</sequence>
<comment type="caution">
    <text evidence="3">The sequence shown here is derived from an EMBL/GenBank/DDBJ whole genome shotgun (WGS) entry which is preliminary data.</text>
</comment>
<protein>
    <recommendedName>
        <fullName evidence="2">Protein kinase domain-containing protein</fullName>
    </recommendedName>
</protein>